<sequence length="327" mass="35549">MTLTLDKLRALKRQAGATDVPAPAASPVPSALREPTNEAAAPVAPWEAVLGEAASRATANDAAPDAGVAMPPAPASSGKRSADIDALRRLLGLRERAPSPLPRARAVDRSLPGTEIDEGLWLIESQVAHAAPDAPLPLEFARRDGHVDAMDLLFFDTETTGLAGGTGTRAFMIGAADWHDGALRVRQLYIASMAAERAMLRAFASWLSPSTVLASYNGRSYDAPLLRTRYRLARLKDPLDGLDHLDLLHPSRRRWRGRWENCRLATIEREALRILREDDLPGSQAPAAWLSYLRGGASTNLRRVAEHNRQDVATLSQLLLRLCQSSE</sequence>
<feature type="compositionally biased region" description="Low complexity" evidence="1">
    <location>
        <begin position="20"/>
        <end position="31"/>
    </location>
</feature>
<feature type="region of interest" description="Disordered" evidence="1">
    <location>
        <begin position="55"/>
        <end position="81"/>
    </location>
</feature>
<dbReference type="InterPro" id="IPR038720">
    <property type="entry name" value="YprB_RNase_H-like_dom"/>
</dbReference>
<feature type="domain" description="YprB ribonuclease H-like" evidence="2">
    <location>
        <begin position="153"/>
        <end position="319"/>
    </location>
</feature>
<evidence type="ECO:0000313" key="3">
    <source>
        <dbReference type="EMBL" id="GGZ71716.1"/>
    </source>
</evidence>
<reference evidence="4" key="1">
    <citation type="journal article" date="2019" name="Int. J. Syst. Evol. Microbiol.">
        <title>The Global Catalogue of Microorganisms (GCM) 10K type strain sequencing project: providing services to taxonomists for standard genome sequencing and annotation.</title>
        <authorList>
            <consortium name="The Broad Institute Genomics Platform"/>
            <consortium name="The Broad Institute Genome Sequencing Center for Infectious Disease"/>
            <person name="Wu L."/>
            <person name="Ma J."/>
        </authorList>
    </citation>
    <scope>NUCLEOTIDE SEQUENCE [LARGE SCALE GENOMIC DNA]</scope>
    <source>
        <strain evidence="4">KCTC 22558</strain>
    </source>
</reference>
<dbReference type="PANTHER" id="PTHR38462">
    <property type="entry name" value="EXONUCLEASE-LIKE PROTEIN"/>
    <property type="match status" value="1"/>
</dbReference>
<dbReference type="Gene3D" id="3.30.420.10">
    <property type="entry name" value="Ribonuclease H-like superfamily/Ribonuclease H"/>
    <property type="match status" value="1"/>
</dbReference>
<proteinExistence type="predicted"/>
<protein>
    <recommendedName>
        <fullName evidence="2">YprB ribonuclease H-like domain-containing protein</fullName>
    </recommendedName>
</protein>
<accession>A0ABQ3CA74</accession>
<dbReference type="InterPro" id="IPR036397">
    <property type="entry name" value="RNaseH_sf"/>
</dbReference>
<gene>
    <name evidence="3" type="ORF">GCM10008101_27440</name>
</gene>
<dbReference type="Pfam" id="PF13482">
    <property type="entry name" value="RNase_H_2"/>
    <property type="match status" value="1"/>
</dbReference>
<dbReference type="SUPFAM" id="SSF53098">
    <property type="entry name" value="Ribonuclease H-like"/>
    <property type="match status" value="1"/>
</dbReference>
<keyword evidence="4" id="KW-1185">Reference proteome</keyword>
<evidence type="ECO:0000256" key="1">
    <source>
        <dbReference type="SAM" id="MobiDB-lite"/>
    </source>
</evidence>
<dbReference type="EMBL" id="BMXY01000005">
    <property type="protein sequence ID" value="GGZ71716.1"/>
    <property type="molecule type" value="Genomic_DNA"/>
</dbReference>
<feature type="region of interest" description="Disordered" evidence="1">
    <location>
        <begin position="1"/>
        <end position="41"/>
    </location>
</feature>
<comment type="caution">
    <text evidence="3">The sequence shown here is derived from an EMBL/GenBank/DDBJ whole genome shotgun (WGS) entry which is preliminary data.</text>
</comment>
<dbReference type="Proteomes" id="UP000643403">
    <property type="component" value="Unassembled WGS sequence"/>
</dbReference>
<evidence type="ECO:0000313" key="4">
    <source>
        <dbReference type="Proteomes" id="UP000643403"/>
    </source>
</evidence>
<dbReference type="InterPro" id="IPR012337">
    <property type="entry name" value="RNaseH-like_sf"/>
</dbReference>
<dbReference type="PANTHER" id="PTHR38462:SF1">
    <property type="entry name" value="YPRB RIBONUCLEASE H-LIKE DOMAIN-CONTAINING PROTEIN"/>
    <property type="match status" value="1"/>
</dbReference>
<dbReference type="RefSeq" id="WP_189450986.1">
    <property type="nucleotide sequence ID" value="NZ_BMXY01000005.1"/>
</dbReference>
<name>A0ABQ3CA74_9GAMM</name>
<organism evidence="3 4">
    <name type="scientific">Cognatilysobacter xinjiangensis</name>
    <dbReference type="NCBI Taxonomy" id="546892"/>
    <lineage>
        <taxon>Bacteria</taxon>
        <taxon>Pseudomonadati</taxon>
        <taxon>Pseudomonadota</taxon>
        <taxon>Gammaproteobacteria</taxon>
        <taxon>Lysobacterales</taxon>
        <taxon>Lysobacteraceae</taxon>
        <taxon>Cognatilysobacter</taxon>
    </lineage>
</organism>
<evidence type="ECO:0000259" key="2">
    <source>
        <dbReference type="Pfam" id="PF13482"/>
    </source>
</evidence>